<evidence type="ECO:0000313" key="2">
    <source>
        <dbReference type="EMBL" id="ORY96591.1"/>
    </source>
</evidence>
<dbReference type="EMBL" id="MCGN01000005">
    <property type="protein sequence ID" value="ORY96591.1"/>
    <property type="molecule type" value="Genomic_DNA"/>
</dbReference>
<evidence type="ECO:0000256" key="1">
    <source>
        <dbReference type="SAM" id="SignalP"/>
    </source>
</evidence>
<sequence length="108" mass="12737">MGLIPLHCMFFLVCSPVTSAVTQYHRRHLLGSCIYDQDPLTHQEINQHVHIIVLTRVLHMQRLVLLSRWVYATPSSKRKFIWRKKVNVYTSCYGNCNRGQEEPDEARR</sequence>
<dbReference type="AlphaFoldDB" id="A0A1X2HCR9"/>
<dbReference type="Proteomes" id="UP000242180">
    <property type="component" value="Unassembled WGS sequence"/>
</dbReference>
<reference evidence="2 3" key="1">
    <citation type="submission" date="2016-07" db="EMBL/GenBank/DDBJ databases">
        <title>Pervasive Adenine N6-methylation of Active Genes in Fungi.</title>
        <authorList>
            <consortium name="DOE Joint Genome Institute"/>
            <person name="Mondo S.J."/>
            <person name="Dannebaum R.O."/>
            <person name="Kuo R.C."/>
            <person name="Labutti K."/>
            <person name="Haridas S."/>
            <person name="Kuo A."/>
            <person name="Salamov A."/>
            <person name="Ahrendt S.R."/>
            <person name="Lipzen A."/>
            <person name="Sullivan W."/>
            <person name="Andreopoulos W.B."/>
            <person name="Clum A."/>
            <person name="Lindquist E."/>
            <person name="Daum C."/>
            <person name="Ramamoorthy G.K."/>
            <person name="Gryganskyi A."/>
            <person name="Culley D."/>
            <person name="Magnuson J.K."/>
            <person name="James T.Y."/>
            <person name="O'Malley M.A."/>
            <person name="Stajich J.E."/>
            <person name="Spatafora J.W."/>
            <person name="Visel A."/>
            <person name="Grigoriev I.V."/>
        </authorList>
    </citation>
    <scope>NUCLEOTIDE SEQUENCE [LARGE SCALE GENOMIC DNA]</scope>
    <source>
        <strain evidence="2 3">NRRL 2496</strain>
    </source>
</reference>
<keyword evidence="3" id="KW-1185">Reference proteome</keyword>
<name>A0A1X2HCR9_SYNRA</name>
<proteinExistence type="predicted"/>
<gene>
    <name evidence="2" type="ORF">BCR43DRAFT_563860</name>
</gene>
<accession>A0A1X2HCR9</accession>
<organism evidence="2 3">
    <name type="scientific">Syncephalastrum racemosum</name>
    <name type="common">Filamentous fungus</name>
    <dbReference type="NCBI Taxonomy" id="13706"/>
    <lineage>
        <taxon>Eukaryota</taxon>
        <taxon>Fungi</taxon>
        <taxon>Fungi incertae sedis</taxon>
        <taxon>Mucoromycota</taxon>
        <taxon>Mucoromycotina</taxon>
        <taxon>Mucoromycetes</taxon>
        <taxon>Mucorales</taxon>
        <taxon>Syncephalastraceae</taxon>
        <taxon>Syncephalastrum</taxon>
    </lineage>
</organism>
<keyword evidence="1" id="KW-0732">Signal</keyword>
<comment type="caution">
    <text evidence="2">The sequence shown here is derived from an EMBL/GenBank/DDBJ whole genome shotgun (WGS) entry which is preliminary data.</text>
</comment>
<feature type="signal peptide" evidence="1">
    <location>
        <begin position="1"/>
        <end position="20"/>
    </location>
</feature>
<evidence type="ECO:0008006" key="4">
    <source>
        <dbReference type="Google" id="ProtNLM"/>
    </source>
</evidence>
<protein>
    <recommendedName>
        <fullName evidence="4">Secreted protein</fullName>
    </recommendedName>
</protein>
<dbReference type="InParanoid" id="A0A1X2HCR9"/>
<evidence type="ECO:0000313" key="3">
    <source>
        <dbReference type="Proteomes" id="UP000242180"/>
    </source>
</evidence>
<feature type="chain" id="PRO_5013367008" description="Secreted protein" evidence="1">
    <location>
        <begin position="21"/>
        <end position="108"/>
    </location>
</feature>